<proteinExistence type="predicted"/>
<comment type="subcellular location">
    <subcellularLocation>
        <location evidence="1">Membrane</location>
        <topology evidence="1">Single-pass membrane protein</topology>
    </subcellularLocation>
</comment>
<dbReference type="InterPro" id="IPR051474">
    <property type="entry name" value="Anti-sigma-K/W_factor"/>
</dbReference>
<keyword evidence="4" id="KW-0805">Transcription regulation</keyword>
<evidence type="ECO:0000256" key="6">
    <source>
        <dbReference type="ARBA" id="ARBA00023163"/>
    </source>
</evidence>
<dbReference type="PANTHER" id="PTHR37461">
    <property type="entry name" value="ANTI-SIGMA-K FACTOR RSKA"/>
    <property type="match status" value="1"/>
</dbReference>
<keyword evidence="3 7" id="KW-1133">Transmembrane helix</keyword>
<dbReference type="EMBL" id="BSUZ01000001">
    <property type="protein sequence ID" value="GMA84999.1"/>
    <property type="molecule type" value="Genomic_DNA"/>
</dbReference>
<accession>A0ABQ6JC22</accession>
<dbReference type="InterPro" id="IPR053877">
    <property type="entry name" value="RskA_N"/>
</dbReference>
<feature type="domain" description="Anti-sigma-K factor RskA N-terminal" evidence="8">
    <location>
        <begin position="5"/>
        <end position="37"/>
    </location>
</feature>
<evidence type="ECO:0000256" key="5">
    <source>
        <dbReference type="ARBA" id="ARBA00023136"/>
    </source>
</evidence>
<feature type="transmembrane region" description="Helical" evidence="7">
    <location>
        <begin position="104"/>
        <end position="125"/>
    </location>
</feature>
<dbReference type="InterPro" id="IPR041916">
    <property type="entry name" value="Anti_sigma_zinc_sf"/>
</dbReference>
<dbReference type="Proteomes" id="UP001157017">
    <property type="component" value="Unassembled WGS sequence"/>
</dbReference>
<keyword evidence="6" id="KW-0804">Transcription</keyword>
<reference evidence="10" key="1">
    <citation type="journal article" date="2019" name="Int. J. Syst. Evol. Microbiol.">
        <title>The Global Catalogue of Microorganisms (GCM) 10K type strain sequencing project: providing services to taxonomists for standard genome sequencing and annotation.</title>
        <authorList>
            <consortium name="The Broad Institute Genomics Platform"/>
            <consortium name="The Broad Institute Genome Sequencing Center for Infectious Disease"/>
            <person name="Wu L."/>
            <person name="Ma J."/>
        </authorList>
    </citation>
    <scope>NUCLEOTIDE SEQUENCE [LARGE SCALE GENOMIC DNA]</scope>
    <source>
        <strain evidence="10">NBRC 108730</strain>
    </source>
</reference>
<evidence type="ECO:0000256" key="1">
    <source>
        <dbReference type="ARBA" id="ARBA00004167"/>
    </source>
</evidence>
<organism evidence="9 10">
    <name type="scientific">Angustibacter aerolatus</name>
    <dbReference type="NCBI Taxonomy" id="1162965"/>
    <lineage>
        <taxon>Bacteria</taxon>
        <taxon>Bacillati</taxon>
        <taxon>Actinomycetota</taxon>
        <taxon>Actinomycetes</taxon>
        <taxon>Kineosporiales</taxon>
        <taxon>Kineosporiaceae</taxon>
    </lineage>
</organism>
<protein>
    <recommendedName>
        <fullName evidence="8">Anti-sigma-K factor RskA N-terminal domain-containing protein</fullName>
    </recommendedName>
</protein>
<evidence type="ECO:0000256" key="2">
    <source>
        <dbReference type="ARBA" id="ARBA00022692"/>
    </source>
</evidence>
<sequence length="147" mass="15753">MTTDLHTLSGAYALDALDADERAEFERHLTECDECAAEVVGLIATGARLGTAAEVVPPASLHAAVMAEVGRTRHSPRCARPPRRRRTTASWCSLLRRARSRSRLSMAVAAALVVVAGTLGAVVGVEQHRVGQPAADRRRGGGRHRRL</sequence>
<evidence type="ECO:0000256" key="3">
    <source>
        <dbReference type="ARBA" id="ARBA00022989"/>
    </source>
</evidence>
<keyword evidence="2 7" id="KW-0812">Transmembrane</keyword>
<evidence type="ECO:0000256" key="4">
    <source>
        <dbReference type="ARBA" id="ARBA00023015"/>
    </source>
</evidence>
<evidence type="ECO:0000313" key="9">
    <source>
        <dbReference type="EMBL" id="GMA84999.1"/>
    </source>
</evidence>
<dbReference type="Pfam" id="PF22618">
    <property type="entry name" value="RskA_N"/>
    <property type="match status" value="1"/>
</dbReference>
<gene>
    <name evidence="9" type="ORF">GCM10025868_02490</name>
</gene>
<keyword evidence="5 7" id="KW-0472">Membrane</keyword>
<dbReference type="PANTHER" id="PTHR37461:SF1">
    <property type="entry name" value="ANTI-SIGMA-K FACTOR RSKA"/>
    <property type="match status" value="1"/>
</dbReference>
<keyword evidence="10" id="KW-1185">Reference proteome</keyword>
<evidence type="ECO:0000259" key="8">
    <source>
        <dbReference type="Pfam" id="PF22618"/>
    </source>
</evidence>
<dbReference type="Gene3D" id="1.10.10.1320">
    <property type="entry name" value="Anti-sigma factor, zinc-finger domain"/>
    <property type="match status" value="1"/>
</dbReference>
<evidence type="ECO:0000256" key="7">
    <source>
        <dbReference type="SAM" id="Phobius"/>
    </source>
</evidence>
<comment type="caution">
    <text evidence="9">The sequence shown here is derived from an EMBL/GenBank/DDBJ whole genome shotgun (WGS) entry which is preliminary data.</text>
</comment>
<evidence type="ECO:0000313" key="10">
    <source>
        <dbReference type="Proteomes" id="UP001157017"/>
    </source>
</evidence>
<name>A0ABQ6JC22_9ACTN</name>